<dbReference type="EMBL" id="RQVQ01000009">
    <property type="protein sequence ID" value="RRJ91587.1"/>
    <property type="molecule type" value="Genomic_DNA"/>
</dbReference>
<dbReference type="InterPro" id="IPR036034">
    <property type="entry name" value="PDZ_sf"/>
</dbReference>
<dbReference type="SMART" id="SM00228">
    <property type="entry name" value="PDZ"/>
    <property type="match status" value="1"/>
</dbReference>
<keyword evidence="4 5" id="KW-0720">Serine protease</keyword>
<gene>
    <name evidence="8" type="ORF">EG240_05150</name>
</gene>
<evidence type="ECO:0000256" key="4">
    <source>
        <dbReference type="ARBA" id="ARBA00022825"/>
    </source>
</evidence>
<comment type="similarity">
    <text evidence="1 5">Belongs to the peptidase S41A family.</text>
</comment>
<comment type="caution">
    <text evidence="8">The sequence shown here is derived from an EMBL/GenBank/DDBJ whole genome shotgun (WGS) entry which is preliminary data.</text>
</comment>
<protein>
    <submittedName>
        <fullName evidence="8">PDZ domain-containing protein</fullName>
    </submittedName>
</protein>
<dbReference type="PANTHER" id="PTHR32060:SF22">
    <property type="entry name" value="CARBOXYL-TERMINAL-PROCESSING PEPTIDASE 3, CHLOROPLASTIC"/>
    <property type="match status" value="1"/>
</dbReference>
<keyword evidence="9" id="KW-1185">Reference proteome</keyword>
<evidence type="ECO:0000256" key="2">
    <source>
        <dbReference type="ARBA" id="ARBA00022670"/>
    </source>
</evidence>
<dbReference type="PROSITE" id="PS50106">
    <property type="entry name" value="PDZ"/>
    <property type="match status" value="1"/>
</dbReference>
<dbReference type="SMART" id="SM00245">
    <property type="entry name" value="TSPc"/>
    <property type="match status" value="1"/>
</dbReference>
<feature type="transmembrane region" description="Helical" evidence="6">
    <location>
        <begin position="12"/>
        <end position="29"/>
    </location>
</feature>
<dbReference type="Pfam" id="PF17804">
    <property type="entry name" value="TSP_NTD"/>
    <property type="match status" value="1"/>
</dbReference>
<name>A0A3P3WB91_9FLAO</name>
<dbReference type="InterPro" id="IPR001478">
    <property type="entry name" value="PDZ"/>
</dbReference>
<dbReference type="Gene3D" id="2.30.42.10">
    <property type="match status" value="1"/>
</dbReference>
<dbReference type="CDD" id="cd06782">
    <property type="entry name" value="cpPDZ_CPP-like"/>
    <property type="match status" value="1"/>
</dbReference>
<dbReference type="InterPro" id="IPR040573">
    <property type="entry name" value="TSP_N"/>
</dbReference>
<keyword evidence="6" id="KW-0812">Transmembrane</keyword>
<proteinExistence type="inferred from homology"/>
<evidence type="ECO:0000256" key="5">
    <source>
        <dbReference type="RuleBase" id="RU004404"/>
    </source>
</evidence>
<dbReference type="OrthoDB" id="9812068at2"/>
<keyword evidence="2 5" id="KW-0645">Protease</keyword>
<dbReference type="GO" id="GO:0030288">
    <property type="term" value="C:outer membrane-bounded periplasmic space"/>
    <property type="evidence" value="ECO:0007669"/>
    <property type="project" value="TreeGrafter"/>
</dbReference>
<keyword evidence="6" id="KW-0472">Membrane</keyword>
<dbReference type="NCBIfam" id="TIGR00225">
    <property type="entry name" value="prc"/>
    <property type="match status" value="1"/>
</dbReference>
<dbReference type="SUPFAM" id="SSF50156">
    <property type="entry name" value="PDZ domain-like"/>
    <property type="match status" value="1"/>
</dbReference>
<dbReference type="SUPFAM" id="SSF52096">
    <property type="entry name" value="ClpP/crotonase"/>
    <property type="match status" value="1"/>
</dbReference>
<organism evidence="8 9">
    <name type="scientific">Paenimyroides tangerinum</name>
    <dbReference type="NCBI Taxonomy" id="2488728"/>
    <lineage>
        <taxon>Bacteria</taxon>
        <taxon>Pseudomonadati</taxon>
        <taxon>Bacteroidota</taxon>
        <taxon>Flavobacteriia</taxon>
        <taxon>Flavobacteriales</taxon>
        <taxon>Flavobacteriaceae</taxon>
        <taxon>Paenimyroides</taxon>
    </lineage>
</organism>
<reference evidence="8 9" key="1">
    <citation type="submission" date="2018-11" db="EMBL/GenBank/DDBJ databases">
        <title>Flavobacterium sp. nov., YIM 102701-2 draft genome.</title>
        <authorList>
            <person name="Li G."/>
            <person name="Jiang Y."/>
        </authorList>
    </citation>
    <scope>NUCLEOTIDE SEQUENCE [LARGE SCALE GENOMIC DNA]</scope>
    <source>
        <strain evidence="8 9">YIM 102701-2</strain>
    </source>
</reference>
<dbReference type="GO" id="GO:0007165">
    <property type="term" value="P:signal transduction"/>
    <property type="evidence" value="ECO:0007669"/>
    <property type="project" value="TreeGrafter"/>
</dbReference>
<dbReference type="Pfam" id="PF00595">
    <property type="entry name" value="PDZ"/>
    <property type="match status" value="1"/>
</dbReference>
<dbReference type="InterPro" id="IPR029045">
    <property type="entry name" value="ClpP/crotonase-like_dom_sf"/>
</dbReference>
<dbReference type="Proteomes" id="UP000275719">
    <property type="component" value="Unassembled WGS sequence"/>
</dbReference>
<dbReference type="GO" id="GO:0008236">
    <property type="term" value="F:serine-type peptidase activity"/>
    <property type="evidence" value="ECO:0007669"/>
    <property type="project" value="UniProtKB-KW"/>
</dbReference>
<evidence type="ECO:0000313" key="9">
    <source>
        <dbReference type="Proteomes" id="UP000275719"/>
    </source>
</evidence>
<dbReference type="InterPro" id="IPR004447">
    <property type="entry name" value="Peptidase_S41A"/>
</dbReference>
<evidence type="ECO:0000256" key="1">
    <source>
        <dbReference type="ARBA" id="ARBA00009179"/>
    </source>
</evidence>
<dbReference type="FunFam" id="3.90.226.10:FF:000090">
    <property type="entry name" value="Tail-specific protease"/>
    <property type="match status" value="1"/>
</dbReference>
<dbReference type="InterPro" id="IPR005151">
    <property type="entry name" value="Tail-specific_protease"/>
</dbReference>
<dbReference type="AlphaFoldDB" id="A0A3P3WB91"/>
<dbReference type="PANTHER" id="PTHR32060">
    <property type="entry name" value="TAIL-SPECIFIC PROTEASE"/>
    <property type="match status" value="1"/>
</dbReference>
<dbReference type="Pfam" id="PF03572">
    <property type="entry name" value="Peptidase_S41"/>
    <property type="match status" value="1"/>
</dbReference>
<dbReference type="Pfam" id="PF11818">
    <property type="entry name" value="DUF3340"/>
    <property type="match status" value="1"/>
</dbReference>
<dbReference type="GO" id="GO:0006508">
    <property type="term" value="P:proteolysis"/>
    <property type="evidence" value="ECO:0007669"/>
    <property type="project" value="UniProtKB-KW"/>
</dbReference>
<sequence length="728" mass="84182">MNAIWLFMKRNYKIILAVLAISAVLWSFIPKKEEPNPEKEAILMELLTYVIQNGHYNPAKINDEFSKKAFNDYLNNIDPNKRFLTQTDVDNFNKFELEIDDLVKNKSFAFFDYSYATLEERMKESQEIYKEILSKPFDYSIKEEINTDFEKMPFAKDKAELKERWRKQLKLNVLSSIEDKIKIQEGTDSEEIEIEEPNTEIKISDDKKKKKKEPVEKKSFAELEIEARESTLKNLNDYFEVISELTRADWMNVYINSILEQFDPHTSYFAPEIKEKFDESMRGSMEGIGAQLSKKNDYVEITEIIAGGPAWKDGQLESGDIILKVAQGSEEPVDIAGKRLDNVVKLIKGKKGTTVNLTVKKVDGEMKVISILRDKFEIEETYAKSTIIETKDGKYGMIQLPKFYIDFETKDSRDAFKDVAIEIQRLKEQNVDGIIMDLRNNGGGSLQTVVDMVGLFIDQGPVVQVRSQKGQRQVLFDKDPKVQWDGPLVVMINNYSASASEIFAAAIQDYNRGLVIGSKHSYGKGTVQNMLDLNSILKVKDYDFGAIKFTSQKFYRVNGGSTQLKGVESDIVMPDRLTYIDSGERDMENAMEWDKIEKANYKPFAYDFTTVINNSKNRMQTNPQFKLIDENAKWISSRKDENTYSLNYDDFTLKSKEIDEKAKVFKPIKNYKNDLVFLSLPYEIELYKTDETLKKKRDKWHENLNKDVYVDEAVNVLIDIKNTNKSKK</sequence>
<accession>A0A3P3WB91</accession>
<dbReference type="InterPro" id="IPR020992">
    <property type="entry name" value="Tail_Prtase_C"/>
</dbReference>
<dbReference type="CDD" id="cd07560">
    <property type="entry name" value="Peptidase_S41_CPP"/>
    <property type="match status" value="1"/>
</dbReference>
<dbReference type="RefSeq" id="WP_125018134.1">
    <property type="nucleotide sequence ID" value="NZ_RQVQ01000009.1"/>
</dbReference>
<feature type="domain" description="PDZ" evidence="7">
    <location>
        <begin position="274"/>
        <end position="348"/>
    </location>
</feature>
<dbReference type="Gene3D" id="3.90.226.10">
    <property type="entry name" value="2-enoyl-CoA Hydratase, Chain A, domain 1"/>
    <property type="match status" value="1"/>
</dbReference>
<dbReference type="GO" id="GO:0004175">
    <property type="term" value="F:endopeptidase activity"/>
    <property type="evidence" value="ECO:0007669"/>
    <property type="project" value="TreeGrafter"/>
</dbReference>
<evidence type="ECO:0000313" key="8">
    <source>
        <dbReference type="EMBL" id="RRJ91587.1"/>
    </source>
</evidence>
<keyword evidence="3 5" id="KW-0378">Hydrolase</keyword>
<keyword evidence="6" id="KW-1133">Transmembrane helix</keyword>
<evidence type="ECO:0000256" key="3">
    <source>
        <dbReference type="ARBA" id="ARBA00022801"/>
    </source>
</evidence>
<evidence type="ECO:0000259" key="7">
    <source>
        <dbReference type="PROSITE" id="PS50106"/>
    </source>
</evidence>
<evidence type="ECO:0000256" key="6">
    <source>
        <dbReference type="SAM" id="Phobius"/>
    </source>
</evidence>